<dbReference type="AlphaFoldDB" id="A0A4S4N087"/>
<feature type="region of interest" description="Disordered" evidence="1">
    <location>
        <begin position="1"/>
        <end position="311"/>
    </location>
</feature>
<dbReference type="Proteomes" id="UP000308730">
    <property type="component" value="Unassembled WGS sequence"/>
</dbReference>
<keyword evidence="3" id="KW-1185">Reference proteome</keyword>
<comment type="caution">
    <text evidence="2">The sequence shown here is derived from an EMBL/GenBank/DDBJ whole genome shotgun (WGS) entry which is preliminary data.</text>
</comment>
<feature type="compositionally biased region" description="Basic residues" evidence="1">
    <location>
        <begin position="263"/>
        <end position="275"/>
    </location>
</feature>
<accession>A0A4S4N087</accession>
<feature type="region of interest" description="Disordered" evidence="1">
    <location>
        <begin position="332"/>
        <end position="362"/>
    </location>
</feature>
<feature type="compositionally biased region" description="Basic and acidic residues" evidence="1">
    <location>
        <begin position="346"/>
        <end position="362"/>
    </location>
</feature>
<dbReference type="EMBL" id="SGPM01000056">
    <property type="protein sequence ID" value="THH31138.1"/>
    <property type="molecule type" value="Genomic_DNA"/>
</dbReference>
<evidence type="ECO:0000313" key="2">
    <source>
        <dbReference type="EMBL" id="THH31138.1"/>
    </source>
</evidence>
<reference evidence="2 3" key="1">
    <citation type="submission" date="2019-02" db="EMBL/GenBank/DDBJ databases">
        <title>Genome sequencing of the rare red list fungi Antrodiella citrinella (Flaviporus citrinellus).</title>
        <authorList>
            <person name="Buettner E."/>
            <person name="Kellner H."/>
        </authorList>
    </citation>
    <scope>NUCLEOTIDE SEQUENCE [LARGE SCALE GENOMIC DNA]</scope>
    <source>
        <strain evidence="2 3">DSM 108506</strain>
    </source>
</reference>
<evidence type="ECO:0000256" key="1">
    <source>
        <dbReference type="SAM" id="MobiDB-lite"/>
    </source>
</evidence>
<organism evidence="2 3">
    <name type="scientific">Antrodiella citrinella</name>
    <dbReference type="NCBI Taxonomy" id="2447956"/>
    <lineage>
        <taxon>Eukaryota</taxon>
        <taxon>Fungi</taxon>
        <taxon>Dikarya</taxon>
        <taxon>Basidiomycota</taxon>
        <taxon>Agaricomycotina</taxon>
        <taxon>Agaricomycetes</taxon>
        <taxon>Polyporales</taxon>
        <taxon>Steccherinaceae</taxon>
        <taxon>Antrodiella</taxon>
    </lineage>
</organism>
<dbReference type="OrthoDB" id="3362703at2759"/>
<feature type="compositionally biased region" description="Polar residues" evidence="1">
    <location>
        <begin position="216"/>
        <end position="226"/>
    </location>
</feature>
<protein>
    <submittedName>
        <fullName evidence="2">Uncharacterized protein</fullName>
    </submittedName>
</protein>
<feature type="compositionally biased region" description="Acidic residues" evidence="1">
    <location>
        <begin position="37"/>
        <end position="52"/>
    </location>
</feature>
<sequence length="430" mass="47911">MSLRIKVPKLGHTTANEQPQQAMQRKSSKRRISSASGDEDTGANYAQEDDGVDPPPRAKRPRVSEDMDVDMGFEEALDVDVVSEEAEPGPSETPQYRRASRNIPKPDYAALAGHSSSRRKSTSSTLAPKPKRTVVYSDDDEDEQEYVEEPTYSRGRKDEEEEEDDLMDFGPEPPKRSASKKGKSAAGTKGGKGKAAKSDEKEMLVRDDRKYVPGTRSPSPSSQGMSTKRAHTEEVDVEEEQPVVDSSTAKVEADKEKEPLPGFKKRKLPTIKKNKPPGASNSLTGPSTPAVRPSPQKPNEPERLPLPVLKKPASVAPNADFDLRDASVYASLFQKPGGTTPNSGLNRKEKEEERRKELNRMRDDARAKRLQEAKNTFNLQASHDKISRFEEKLHARKSMAVYPNILGATFKEIYDRKKRQAFNEAQKGRR</sequence>
<feature type="compositionally biased region" description="Acidic residues" evidence="1">
    <location>
        <begin position="66"/>
        <end position="87"/>
    </location>
</feature>
<proteinExistence type="predicted"/>
<evidence type="ECO:0000313" key="3">
    <source>
        <dbReference type="Proteomes" id="UP000308730"/>
    </source>
</evidence>
<feature type="compositionally biased region" description="Basic and acidic residues" evidence="1">
    <location>
        <begin position="196"/>
        <end position="211"/>
    </location>
</feature>
<feature type="compositionally biased region" description="Acidic residues" evidence="1">
    <location>
        <begin position="137"/>
        <end position="148"/>
    </location>
</feature>
<feature type="compositionally biased region" description="Polar residues" evidence="1">
    <location>
        <begin position="13"/>
        <end position="24"/>
    </location>
</feature>
<gene>
    <name evidence="2" type="ORF">EUX98_g3049</name>
</gene>
<name>A0A4S4N087_9APHY</name>